<evidence type="ECO:0000256" key="4">
    <source>
        <dbReference type="ARBA" id="ARBA00022692"/>
    </source>
</evidence>
<feature type="transmembrane region" description="Helical" evidence="9">
    <location>
        <begin position="545"/>
        <end position="568"/>
    </location>
</feature>
<dbReference type="EMBL" id="HF935612">
    <property type="protein sequence ID" value="CCX11357.1"/>
    <property type="molecule type" value="Genomic_DNA"/>
</dbReference>
<feature type="compositionally biased region" description="Polar residues" evidence="8">
    <location>
        <begin position="1"/>
        <end position="14"/>
    </location>
</feature>
<keyword evidence="12" id="KW-1185">Reference proteome</keyword>
<keyword evidence="5" id="KW-0029">Amino-acid transport</keyword>
<evidence type="ECO:0000256" key="7">
    <source>
        <dbReference type="ARBA" id="ARBA00023136"/>
    </source>
</evidence>
<evidence type="ECO:0000256" key="5">
    <source>
        <dbReference type="ARBA" id="ARBA00022970"/>
    </source>
</evidence>
<feature type="transmembrane region" description="Helical" evidence="9">
    <location>
        <begin position="580"/>
        <end position="602"/>
    </location>
</feature>
<keyword evidence="3" id="KW-0813">Transport</keyword>
<dbReference type="GO" id="GO:0005774">
    <property type="term" value="C:vacuolar membrane"/>
    <property type="evidence" value="ECO:0007669"/>
    <property type="project" value="TreeGrafter"/>
</dbReference>
<feature type="transmembrane region" description="Helical" evidence="9">
    <location>
        <begin position="244"/>
        <end position="262"/>
    </location>
</feature>
<dbReference type="GO" id="GO:0015179">
    <property type="term" value="F:L-amino acid transmembrane transporter activity"/>
    <property type="evidence" value="ECO:0007669"/>
    <property type="project" value="TreeGrafter"/>
</dbReference>
<feature type="transmembrane region" description="Helical" evidence="9">
    <location>
        <begin position="394"/>
        <end position="415"/>
    </location>
</feature>
<dbReference type="OrthoDB" id="655540at2759"/>
<evidence type="ECO:0000313" key="11">
    <source>
        <dbReference type="EMBL" id="CCX11357.1"/>
    </source>
</evidence>
<feature type="region of interest" description="Disordered" evidence="8">
    <location>
        <begin position="1"/>
        <end position="57"/>
    </location>
</feature>
<evidence type="ECO:0000313" key="12">
    <source>
        <dbReference type="Proteomes" id="UP000018144"/>
    </source>
</evidence>
<feature type="domain" description="Amino acid transporter transmembrane" evidence="10">
    <location>
        <begin position="213"/>
        <end position="599"/>
    </location>
</feature>
<dbReference type="Pfam" id="PF01490">
    <property type="entry name" value="Aa_trans"/>
    <property type="match status" value="1"/>
</dbReference>
<keyword evidence="7 9" id="KW-0472">Membrane</keyword>
<feature type="transmembrane region" description="Helical" evidence="9">
    <location>
        <begin position="349"/>
        <end position="374"/>
    </location>
</feature>
<evidence type="ECO:0000256" key="8">
    <source>
        <dbReference type="SAM" id="MobiDB-lite"/>
    </source>
</evidence>
<feature type="transmembrane region" description="Helical" evidence="9">
    <location>
        <begin position="322"/>
        <end position="342"/>
    </location>
</feature>
<accession>U4LH57</accession>
<evidence type="ECO:0000256" key="2">
    <source>
        <dbReference type="ARBA" id="ARBA00008066"/>
    </source>
</evidence>
<evidence type="ECO:0000256" key="6">
    <source>
        <dbReference type="ARBA" id="ARBA00022989"/>
    </source>
</evidence>
<sequence>MSQEDATSSGSKTPTFAGRRDDQPYTDGAYSSDESFSPMSKSPVMNIPSRTGSTGTIRTRRSSYTLGLDQLRHAGGVNSIDAFARSWTRAASYYEISPSRQSYVSVEDYGDEEDRFSRAESVLGDDDADVPNEYSQLHPTWSRTEYGSFGSVARGTMPTEGLRGSVIKHAEDLLAEQEAAILTNEHVDKEREPLLVKTVETEEGHVQRVIVGRSTMPQTVFNSVNVLIGIGLLSLPLGLRYTGWLIGFTFLTYSAVITNYTAKILARCLERSPNQALVTYSDIAFLAYGHTARILVSILFTLELVAACVALEILFADSLHTLIPSISVLEWKIIAGFILTPLSFLPLRILSFTSVIGILSTVSIFLTVVANGLFKPSGPGSLLDPMPQHLFPENWAMVPIGFGLLMAPWGGHGVFPNIFKDMRHPHKYPRAVNITYWFTYIIDAGMMAVGILMFGDGVLDEITSNFLRMTGYPKAAKVAVICFIAVIPISKTPLNARPIINTLEHICHIESRTPTAEGIFRIAIRIFVNIMFVLVAILFPTFDSLMAFMGSALCFTICVILPVLFYLKIFGSEVGKAERLFCWFLVITSSILGTVGTAWSFLPKDIWTAA</sequence>
<feature type="transmembrane region" description="Helical" evidence="9">
    <location>
        <begin position="294"/>
        <end position="316"/>
    </location>
</feature>
<organism evidence="11 12">
    <name type="scientific">Pyronema omphalodes (strain CBS 100304)</name>
    <name type="common">Pyronema confluens</name>
    <dbReference type="NCBI Taxonomy" id="1076935"/>
    <lineage>
        <taxon>Eukaryota</taxon>
        <taxon>Fungi</taxon>
        <taxon>Dikarya</taxon>
        <taxon>Ascomycota</taxon>
        <taxon>Pezizomycotina</taxon>
        <taxon>Pezizomycetes</taxon>
        <taxon>Pezizales</taxon>
        <taxon>Pyronemataceae</taxon>
        <taxon>Pyronema</taxon>
    </lineage>
</organism>
<evidence type="ECO:0000256" key="9">
    <source>
        <dbReference type="SAM" id="Phobius"/>
    </source>
</evidence>
<dbReference type="OMA" id="PMGIKYA"/>
<reference evidence="11 12" key="1">
    <citation type="journal article" date="2013" name="PLoS Genet.">
        <title>The genome and development-dependent transcriptomes of Pyronema confluens: a window into fungal evolution.</title>
        <authorList>
            <person name="Traeger S."/>
            <person name="Altegoer F."/>
            <person name="Freitag M."/>
            <person name="Gabaldon T."/>
            <person name="Kempken F."/>
            <person name="Kumar A."/>
            <person name="Marcet-Houben M."/>
            <person name="Poggeler S."/>
            <person name="Stajich J.E."/>
            <person name="Nowrousian M."/>
        </authorList>
    </citation>
    <scope>NUCLEOTIDE SEQUENCE [LARGE SCALE GENOMIC DNA]</scope>
    <source>
        <strain evidence="12">CBS 100304</strain>
        <tissue evidence="11">Vegetative mycelium</tissue>
    </source>
</reference>
<gene>
    <name evidence="11" type="ORF">PCON_10951</name>
</gene>
<feature type="transmembrane region" description="Helical" evidence="9">
    <location>
        <begin position="436"/>
        <end position="455"/>
    </location>
</feature>
<name>U4LH57_PYROM</name>
<keyword evidence="6 9" id="KW-1133">Transmembrane helix</keyword>
<evidence type="ECO:0000256" key="3">
    <source>
        <dbReference type="ARBA" id="ARBA00022448"/>
    </source>
</evidence>
<dbReference type="InterPro" id="IPR013057">
    <property type="entry name" value="AA_transpt_TM"/>
</dbReference>
<dbReference type="STRING" id="1076935.U4LH57"/>
<dbReference type="AlphaFoldDB" id="U4LH57"/>
<dbReference type="PANTHER" id="PTHR22950">
    <property type="entry name" value="AMINO ACID TRANSPORTER"/>
    <property type="match status" value="1"/>
</dbReference>
<proteinExistence type="inferred from homology"/>
<keyword evidence="4 9" id="KW-0812">Transmembrane</keyword>
<comment type="similarity">
    <text evidence="2">Belongs to the amino acid/polyamine transporter 2 family.</text>
</comment>
<protein>
    <submittedName>
        <fullName evidence="11">Similar to Vacuolar amino acid transporter 1 acc. no. P47082</fullName>
    </submittedName>
</protein>
<comment type="subcellular location">
    <subcellularLocation>
        <location evidence="1">Membrane</location>
        <topology evidence="1">Multi-pass membrane protein</topology>
    </subcellularLocation>
</comment>
<feature type="transmembrane region" description="Helical" evidence="9">
    <location>
        <begin position="522"/>
        <end position="539"/>
    </location>
</feature>
<evidence type="ECO:0000256" key="1">
    <source>
        <dbReference type="ARBA" id="ARBA00004141"/>
    </source>
</evidence>
<dbReference type="Proteomes" id="UP000018144">
    <property type="component" value="Unassembled WGS sequence"/>
</dbReference>
<dbReference type="PANTHER" id="PTHR22950:SF692">
    <property type="entry name" value="TRANSMEMBRANE AMINO ACID TRANSPORTER FAMILY PROTEIN"/>
    <property type="match status" value="1"/>
</dbReference>
<feature type="transmembrane region" description="Helical" evidence="9">
    <location>
        <begin position="475"/>
        <end position="494"/>
    </location>
</feature>
<evidence type="ECO:0000259" key="10">
    <source>
        <dbReference type="Pfam" id="PF01490"/>
    </source>
</evidence>
<dbReference type="eggNOG" id="KOG1303">
    <property type="taxonomic scope" value="Eukaryota"/>
</dbReference>
<feature type="transmembrane region" description="Helical" evidence="9">
    <location>
        <begin position="220"/>
        <end position="238"/>
    </location>
</feature>